<protein>
    <submittedName>
        <fullName evidence="1">Uncharacterized protein</fullName>
    </submittedName>
</protein>
<evidence type="ECO:0000313" key="2">
    <source>
        <dbReference type="Proteomes" id="UP000777265"/>
    </source>
</evidence>
<dbReference type="AlphaFoldDB" id="A0A351TZR8"/>
<sequence>MAGHHDITTEIAHYSKMIKYREIPAHAERLLGVWLKTCARILEEPEHVFIADVTESGELGCEDLWLFSRHYAVKIEQFIINTDEIEIYGIEKPVTHMLVKAIDYDFKDFDARSRLSVMIGINKETRLTLQASQGNCPILEAVISYLAKI</sequence>
<organism evidence="1 2">
    <name type="scientific">Syntrophorhabdus aromaticivorans</name>
    <dbReference type="NCBI Taxonomy" id="328301"/>
    <lineage>
        <taxon>Bacteria</taxon>
        <taxon>Pseudomonadati</taxon>
        <taxon>Thermodesulfobacteriota</taxon>
        <taxon>Syntrophorhabdia</taxon>
        <taxon>Syntrophorhabdales</taxon>
        <taxon>Syntrophorhabdaceae</taxon>
        <taxon>Syntrophorhabdus</taxon>
    </lineage>
</organism>
<accession>A0A351TZR8</accession>
<dbReference type="Proteomes" id="UP000777265">
    <property type="component" value="Unassembled WGS sequence"/>
</dbReference>
<name>A0A351TZR8_9BACT</name>
<evidence type="ECO:0000313" key="1">
    <source>
        <dbReference type="EMBL" id="NLW34996.1"/>
    </source>
</evidence>
<proteinExistence type="predicted"/>
<reference evidence="1" key="1">
    <citation type="journal article" date="2020" name="Biotechnol. Biofuels">
        <title>New insights from the biogas microbiome by comprehensive genome-resolved metagenomics of nearly 1600 species originating from multiple anaerobic digesters.</title>
        <authorList>
            <person name="Campanaro S."/>
            <person name="Treu L."/>
            <person name="Rodriguez-R L.M."/>
            <person name="Kovalovszki A."/>
            <person name="Ziels R.M."/>
            <person name="Maus I."/>
            <person name="Zhu X."/>
            <person name="Kougias P.G."/>
            <person name="Basile A."/>
            <person name="Luo G."/>
            <person name="Schluter A."/>
            <person name="Konstantinidis K.T."/>
            <person name="Angelidaki I."/>
        </authorList>
    </citation>
    <scope>NUCLEOTIDE SEQUENCE</scope>
    <source>
        <strain evidence="1">AS06rmzACSIP_7</strain>
    </source>
</reference>
<comment type="caution">
    <text evidence="1">The sequence shown here is derived from an EMBL/GenBank/DDBJ whole genome shotgun (WGS) entry which is preliminary data.</text>
</comment>
<dbReference type="EMBL" id="JAAYEE010000098">
    <property type="protein sequence ID" value="NLW34996.1"/>
    <property type="molecule type" value="Genomic_DNA"/>
</dbReference>
<reference evidence="1" key="2">
    <citation type="submission" date="2020-01" db="EMBL/GenBank/DDBJ databases">
        <authorList>
            <person name="Campanaro S."/>
        </authorList>
    </citation>
    <scope>NUCLEOTIDE SEQUENCE</scope>
    <source>
        <strain evidence="1">AS06rmzACSIP_7</strain>
    </source>
</reference>
<gene>
    <name evidence="1" type="ORF">GXY80_05860</name>
</gene>